<feature type="compositionally biased region" description="Pro residues" evidence="1">
    <location>
        <begin position="100"/>
        <end position="111"/>
    </location>
</feature>
<sequence length="314" mass="34095">MRNPSEAEMRTLADGTQQLNATIDSIDYTITEESVRRQLQLADASGINMLQNEEIFAGLQNIGPLLPAMLTIDAGQPQPSAALTSSQPVPTPTPSHIQIPPSPITQPPPTLIQPVQSTAPPPQPSSVQLTSSPPSIQPDTQPTPSITFSSTPITTILDTQPTLLPSPQIPSPSYHDTEEGSGSRKFLPKQIKEMNCMPPEKSKDSGSSSRSNKSIYLRGCTNLTNELLKDLRESQAPLDFEEPAESQDDIGSTLQLQVNTAEVNTAELVGNYLDKILKRFRMENSKKGSLPLHHGIKISNDLCPVTDEELDQMS</sequence>
<protein>
    <submittedName>
        <fullName evidence="2">Uncharacterized protein</fullName>
    </submittedName>
</protein>
<evidence type="ECO:0000313" key="3">
    <source>
        <dbReference type="Proteomes" id="UP001151760"/>
    </source>
</evidence>
<feature type="compositionally biased region" description="Low complexity" evidence="1">
    <location>
        <begin position="140"/>
        <end position="156"/>
    </location>
</feature>
<gene>
    <name evidence="2" type="ORF">Tco_1055753</name>
</gene>
<feature type="compositionally biased region" description="Low complexity" evidence="1">
    <location>
        <begin position="84"/>
        <end position="99"/>
    </location>
</feature>
<dbReference type="EMBL" id="BQNB010019079">
    <property type="protein sequence ID" value="GJT81411.1"/>
    <property type="molecule type" value="Genomic_DNA"/>
</dbReference>
<feature type="region of interest" description="Disordered" evidence="1">
    <location>
        <begin position="77"/>
        <end position="185"/>
    </location>
</feature>
<evidence type="ECO:0000256" key="1">
    <source>
        <dbReference type="SAM" id="MobiDB-lite"/>
    </source>
</evidence>
<dbReference type="Proteomes" id="UP001151760">
    <property type="component" value="Unassembled WGS sequence"/>
</dbReference>
<organism evidence="2 3">
    <name type="scientific">Tanacetum coccineum</name>
    <dbReference type="NCBI Taxonomy" id="301880"/>
    <lineage>
        <taxon>Eukaryota</taxon>
        <taxon>Viridiplantae</taxon>
        <taxon>Streptophyta</taxon>
        <taxon>Embryophyta</taxon>
        <taxon>Tracheophyta</taxon>
        <taxon>Spermatophyta</taxon>
        <taxon>Magnoliopsida</taxon>
        <taxon>eudicotyledons</taxon>
        <taxon>Gunneridae</taxon>
        <taxon>Pentapetalae</taxon>
        <taxon>asterids</taxon>
        <taxon>campanulids</taxon>
        <taxon>Asterales</taxon>
        <taxon>Asteraceae</taxon>
        <taxon>Asteroideae</taxon>
        <taxon>Anthemideae</taxon>
        <taxon>Anthemidinae</taxon>
        <taxon>Tanacetum</taxon>
    </lineage>
</organism>
<accession>A0ABQ5H0M6</accession>
<feature type="compositionally biased region" description="Polar residues" evidence="1">
    <location>
        <begin position="125"/>
        <end position="139"/>
    </location>
</feature>
<proteinExistence type="predicted"/>
<reference evidence="2" key="1">
    <citation type="journal article" date="2022" name="Int. J. Mol. Sci.">
        <title>Draft Genome of Tanacetum Coccineum: Genomic Comparison of Closely Related Tanacetum-Family Plants.</title>
        <authorList>
            <person name="Yamashiro T."/>
            <person name="Shiraishi A."/>
            <person name="Nakayama K."/>
            <person name="Satake H."/>
        </authorList>
    </citation>
    <scope>NUCLEOTIDE SEQUENCE</scope>
</reference>
<keyword evidence="3" id="KW-1185">Reference proteome</keyword>
<name>A0ABQ5H0M6_9ASTR</name>
<comment type="caution">
    <text evidence="2">The sequence shown here is derived from an EMBL/GenBank/DDBJ whole genome shotgun (WGS) entry which is preliminary data.</text>
</comment>
<evidence type="ECO:0000313" key="2">
    <source>
        <dbReference type="EMBL" id="GJT81411.1"/>
    </source>
</evidence>
<reference evidence="2" key="2">
    <citation type="submission" date="2022-01" db="EMBL/GenBank/DDBJ databases">
        <authorList>
            <person name="Yamashiro T."/>
            <person name="Shiraishi A."/>
            <person name="Satake H."/>
            <person name="Nakayama K."/>
        </authorList>
    </citation>
    <scope>NUCLEOTIDE SEQUENCE</scope>
</reference>